<accession>A0AAX6MZL6</accession>
<keyword evidence="3" id="KW-1185">Reference proteome</keyword>
<dbReference type="Proteomes" id="UP001369815">
    <property type="component" value="Unassembled WGS sequence"/>
</dbReference>
<dbReference type="SUPFAM" id="SSF81383">
    <property type="entry name" value="F-box domain"/>
    <property type="match status" value="1"/>
</dbReference>
<organism evidence="2 3">
    <name type="scientific">Daldinia eschscholtzii</name>
    <dbReference type="NCBI Taxonomy" id="292717"/>
    <lineage>
        <taxon>Eukaryota</taxon>
        <taxon>Fungi</taxon>
        <taxon>Dikarya</taxon>
        <taxon>Ascomycota</taxon>
        <taxon>Pezizomycotina</taxon>
        <taxon>Sordariomycetes</taxon>
        <taxon>Xylariomycetidae</taxon>
        <taxon>Xylariales</taxon>
        <taxon>Hypoxylaceae</taxon>
        <taxon>Daldinia</taxon>
    </lineage>
</organism>
<dbReference type="InterPro" id="IPR001810">
    <property type="entry name" value="F-box_dom"/>
</dbReference>
<dbReference type="EMBL" id="JBANMG010000001">
    <property type="protein sequence ID" value="KAK6957641.1"/>
    <property type="molecule type" value="Genomic_DNA"/>
</dbReference>
<reference evidence="2 3" key="1">
    <citation type="journal article" date="2024" name="Front Chem Biol">
        <title>Unveiling the potential of Daldinia eschscholtzii MFLUCC 19-0629 through bioactivity and bioinformatics studies for enhanced sustainable agriculture production.</title>
        <authorList>
            <person name="Brooks S."/>
            <person name="Weaver J.A."/>
            <person name="Klomchit A."/>
            <person name="Alharthi S.A."/>
            <person name="Onlamun T."/>
            <person name="Nurani R."/>
            <person name="Vong T.K."/>
            <person name="Alberti F."/>
            <person name="Greco C."/>
        </authorList>
    </citation>
    <scope>NUCLEOTIDE SEQUENCE [LARGE SCALE GENOMIC DNA]</scope>
    <source>
        <strain evidence="2">MFLUCC 19-0629</strain>
    </source>
</reference>
<name>A0AAX6MZL6_9PEZI</name>
<protein>
    <recommendedName>
        <fullName evidence="1">F-box domain-containing protein</fullName>
    </recommendedName>
</protein>
<evidence type="ECO:0000259" key="1">
    <source>
        <dbReference type="Pfam" id="PF00646"/>
    </source>
</evidence>
<sequence>MERLPDETIINIASFLPRNNLARYATLSCTWQRAIEWHTFSRLQVFNSGDDLAVFSRIVWANSMRRQFLKYLEFGIDYGDGNETLTLSQQWQRFSEAIARDLGRLFRILAETDDKRGMTLHLQIELGSNNPIDHQPVYPEPCFGLIGNGEQLPAVKCVSSLILTWVSLPRLTLRTAVDLAKRLPCLRSINLTTDQYHSFLEDRYGLANALVDSGSLLSTECLKVSLSLEQTDPRRFDSESSSFNAWIVLNTMVPNTTTSRLYDPLGAAIRMWSHNLVYLNISGIFDSSLFWPSKNEQSETTVTSWPRLKEFYVNLALPTPDRHWYFVEQPGRPGRRNVPCEDTMGPLFEAWAKALECMPALKQASVGFQVVRQSRFGYPHSCPWSVIFQAPDATPSSSLGPWTKNLKPYSPNSRLIFQATLGWRPERPTMRKLQATLNSRFPDRKMVELEVDFEGRVSDANTNRTGLTLFAL</sequence>
<dbReference type="InterPro" id="IPR036047">
    <property type="entry name" value="F-box-like_dom_sf"/>
</dbReference>
<evidence type="ECO:0000313" key="2">
    <source>
        <dbReference type="EMBL" id="KAK6957641.1"/>
    </source>
</evidence>
<evidence type="ECO:0000313" key="3">
    <source>
        <dbReference type="Proteomes" id="UP001369815"/>
    </source>
</evidence>
<proteinExistence type="predicted"/>
<comment type="caution">
    <text evidence="2">The sequence shown here is derived from an EMBL/GenBank/DDBJ whole genome shotgun (WGS) entry which is preliminary data.</text>
</comment>
<feature type="domain" description="F-box" evidence="1">
    <location>
        <begin position="2"/>
        <end position="40"/>
    </location>
</feature>
<gene>
    <name evidence="2" type="ORF">Daesc_000428</name>
</gene>
<dbReference type="AlphaFoldDB" id="A0AAX6MZL6"/>
<dbReference type="Pfam" id="PF00646">
    <property type="entry name" value="F-box"/>
    <property type="match status" value="1"/>
</dbReference>